<dbReference type="PANTHER" id="PTHR20854">
    <property type="entry name" value="INOSITOL MONOPHOSPHATASE"/>
    <property type="match status" value="1"/>
</dbReference>
<dbReference type="Pfam" id="PF00459">
    <property type="entry name" value="Inositol_P"/>
    <property type="match status" value="1"/>
</dbReference>
<dbReference type="GO" id="GO:0008934">
    <property type="term" value="F:inositol monophosphate 1-phosphatase activity"/>
    <property type="evidence" value="ECO:0007669"/>
    <property type="project" value="TreeGrafter"/>
</dbReference>
<comment type="cofactor">
    <cofactor evidence="5">
        <name>Mg(2+)</name>
        <dbReference type="ChEBI" id="CHEBI:18420"/>
    </cofactor>
</comment>
<dbReference type="EMBL" id="PIOC01000032">
    <property type="protein sequence ID" value="RDW15815.1"/>
    <property type="molecule type" value="Genomic_DNA"/>
</dbReference>
<dbReference type="Proteomes" id="UP000257143">
    <property type="component" value="Unassembled WGS sequence"/>
</dbReference>
<gene>
    <name evidence="6" type="ORF">CWR48_18995</name>
</gene>
<evidence type="ECO:0000256" key="2">
    <source>
        <dbReference type="ARBA" id="ARBA00013106"/>
    </source>
</evidence>
<dbReference type="InterPro" id="IPR000760">
    <property type="entry name" value="Inositol_monophosphatase-like"/>
</dbReference>
<dbReference type="SUPFAM" id="SSF56655">
    <property type="entry name" value="Carbohydrate phosphatase"/>
    <property type="match status" value="1"/>
</dbReference>
<dbReference type="AlphaFoldDB" id="A0A3D8PKU8"/>
<sequence>MVSDATAAPGKDAFNTGVVNLGFISSGVWTIQVAIERLNAYLNGEPIRVGSESNISDALLVTGFQAPEWNSDSAVLEQIGNLIGKSRSVRIFGAASLDLCMVATGQLTGFFHDGLHPWDDAAGVIILQEAGGTVTNREGESFRLSDDTLVASNQLIHDSLIVLLN</sequence>
<proteinExistence type="predicted"/>
<evidence type="ECO:0000256" key="1">
    <source>
        <dbReference type="ARBA" id="ARBA00001033"/>
    </source>
</evidence>
<evidence type="ECO:0000256" key="5">
    <source>
        <dbReference type="PIRSR" id="PIRSR600760-2"/>
    </source>
</evidence>
<dbReference type="GO" id="GO:0046854">
    <property type="term" value="P:phosphatidylinositol phosphate biosynthetic process"/>
    <property type="evidence" value="ECO:0007669"/>
    <property type="project" value="InterPro"/>
</dbReference>
<dbReference type="PRINTS" id="PR00377">
    <property type="entry name" value="IMPHPHTASES"/>
</dbReference>
<keyword evidence="7" id="KW-1185">Reference proteome</keyword>
<dbReference type="GO" id="GO:0046872">
    <property type="term" value="F:metal ion binding"/>
    <property type="evidence" value="ECO:0007669"/>
    <property type="project" value="UniProtKB-KW"/>
</dbReference>
<feature type="binding site" evidence="5">
    <location>
        <position position="119"/>
    </location>
    <ligand>
        <name>Mg(2+)</name>
        <dbReference type="ChEBI" id="CHEBI:18420"/>
        <label>1</label>
        <note>catalytic</note>
    </ligand>
</feature>
<dbReference type="EC" id="3.1.3.25" evidence="2"/>
<keyword evidence="4 5" id="KW-0460">Magnesium</keyword>
<protein>
    <recommendedName>
        <fullName evidence="2">inositol-phosphate phosphatase</fullName>
        <ecNumber evidence="2">3.1.3.25</ecNumber>
    </recommendedName>
</protein>
<name>A0A3D8PKU8_9BACI</name>
<dbReference type="PANTHER" id="PTHR20854:SF4">
    <property type="entry name" value="INOSITOL-1-MONOPHOSPHATASE-RELATED"/>
    <property type="match status" value="1"/>
</dbReference>
<dbReference type="InterPro" id="IPR020550">
    <property type="entry name" value="Inositol_monophosphatase_CS"/>
</dbReference>
<accession>A0A3D8PKU8</accession>
<evidence type="ECO:0000256" key="3">
    <source>
        <dbReference type="ARBA" id="ARBA00022723"/>
    </source>
</evidence>
<keyword evidence="3 5" id="KW-0479">Metal-binding</keyword>
<dbReference type="OrthoDB" id="9772456at2"/>
<dbReference type="Gene3D" id="3.40.190.80">
    <property type="match status" value="1"/>
</dbReference>
<dbReference type="PROSITE" id="PS00630">
    <property type="entry name" value="IMP_2"/>
    <property type="match status" value="1"/>
</dbReference>
<evidence type="ECO:0000256" key="4">
    <source>
        <dbReference type="ARBA" id="ARBA00022842"/>
    </source>
</evidence>
<organism evidence="6 7">
    <name type="scientific">Oceanobacillus arenosus</name>
    <dbReference type="NCBI Taxonomy" id="1229153"/>
    <lineage>
        <taxon>Bacteria</taxon>
        <taxon>Bacillati</taxon>
        <taxon>Bacillota</taxon>
        <taxon>Bacilli</taxon>
        <taxon>Bacillales</taxon>
        <taxon>Bacillaceae</taxon>
        <taxon>Oceanobacillus</taxon>
    </lineage>
</organism>
<evidence type="ECO:0000313" key="6">
    <source>
        <dbReference type="EMBL" id="RDW15815.1"/>
    </source>
</evidence>
<comment type="caution">
    <text evidence="6">The sequence shown here is derived from an EMBL/GenBank/DDBJ whole genome shotgun (WGS) entry which is preliminary data.</text>
</comment>
<dbReference type="GO" id="GO:0007165">
    <property type="term" value="P:signal transduction"/>
    <property type="evidence" value="ECO:0007669"/>
    <property type="project" value="TreeGrafter"/>
</dbReference>
<reference evidence="7" key="1">
    <citation type="submission" date="2017-11" db="EMBL/GenBank/DDBJ databases">
        <authorList>
            <person name="Zhu W."/>
        </authorList>
    </citation>
    <scope>NUCLEOTIDE SEQUENCE [LARGE SCALE GENOMIC DNA]</scope>
    <source>
        <strain evidence="7">CAU 1183</strain>
    </source>
</reference>
<dbReference type="GO" id="GO:0006020">
    <property type="term" value="P:inositol metabolic process"/>
    <property type="evidence" value="ECO:0007669"/>
    <property type="project" value="TreeGrafter"/>
</dbReference>
<evidence type="ECO:0000313" key="7">
    <source>
        <dbReference type="Proteomes" id="UP000257143"/>
    </source>
</evidence>
<comment type="catalytic activity">
    <reaction evidence="1">
        <text>a myo-inositol phosphate + H2O = myo-inositol + phosphate</text>
        <dbReference type="Rhea" id="RHEA:24056"/>
        <dbReference type="ChEBI" id="CHEBI:15377"/>
        <dbReference type="ChEBI" id="CHEBI:17268"/>
        <dbReference type="ChEBI" id="CHEBI:43474"/>
        <dbReference type="ChEBI" id="CHEBI:84139"/>
        <dbReference type="EC" id="3.1.3.25"/>
    </reaction>
</comment>